<dbReference type="OrthoDB" id="2365435at2"/>
<evidence type="ECO:0000313" key="9">
    <source>
        <dbReference type="EMBL" id="EOD63779.1"/>
    </source>
</evidence>
<dbReference type="InterPro" id="IPR050545">
    <property type="entry name" value="Mycobact_MmpL"/>
</dbReference>
<feature type="non-terminal residue" evidence="9">
    <location>
        <position position="1"/>
    </location>
</feature>
<feature type="transmembrane region" description="Helical" evidence="7">
    <location>
        <begin position="469"/>
        <end position="488"/>
    </location>
</feature>
<evidence type="ECO:0000256" key="6">
    <source>
        <dbReference type="ARBA" id="ARBA00023136"/>
    </source>
</evidence>
<feature type="transmembrane region" description="Helical" evidence="7">
    <location>
        <begin position="146"/>
        <end position="167"/>
    </location>
</feature>
<keyword evidence="4 7" id="KW-0812">Transmembrane</keyword>
<dbReference type="Gene3D" id="1.20.1640.10">
    <property type="entry name" value="Multidrug efflux transporter AcrB transmembrane domain"/>
    <property type="match status" value="2"/>
</dbReference>
<feature type="transmembrane region" description="Helical" evidence="7">
    <location>
        <begin position="436"/>
        <end position="457"/>
    </location>
</feature>
<dbReference type="InterPro" id="IPR004869">
    <property type="entry name" value="MMPL_dom"/>
</dbReference>
<dbReference type="Proteomes" id="UP000014139">
    <property type="component" value="Unassembled WGS sequence"/>
</dbReference>
<dbReference type="GO" id="GO:0005886">
    <property type="term" value="C:plasma membrane"/>
    <property type="evidence" value="ECO:0007669"/>
    <property type="project" value="UniProtKB-SubCell"/>
</dbReference>
<dbReference type="PATRIC" id="fig|1292037.4.peg.6611"/>
<reference evidence="9 10" key="1">
    <citation type="submission" date="2013-02" db="EMBL/GenBank/DDBJ databases">
        <title>Draft genome sequence of Amycolatopsis vancoresmycina strain DSM 44592T.</title>
        <authorList>
            <person name="Kumar S."/>
            <person name="Kaur N."/>
            <person name="Kaur C."/>
            <person name="Raghava G.P.S."/>
            <person name="Mayilraj S."/>
        </authorList>
    </citation>
    <scope>NUCLEOTIDE SEQUENCE [LARGE SCALE GENOMIC DNA]</scope>
    <source>
        <strain evidence="9 10">DSM 44592</strain>
    </source>
</reference>
<comment type="similarity">
    <text evidence="2">Belongs to the resistance-nodulation-cell division (RND) (TC 2.A.6) family. MmpL subfamily.</text>
</comment>
<dbReference type="SUPFAM" id="SSF82866">
    <property type="entry name" value="Multidrug efflux transporter AcrB transmembrane domain"/>
    <property type="match status" value="2"/>
</dbReference>
<proteinExistence type="inferred from homology"/>
<comment type="subcellular location">
    <subcellularLocation>
        <location evidence="1">Cell membrane</location>
        <topology evidence="1">Multi-pass membrane protein</topology>
    </subcellularLocation>
</comment>
<evidence type="ECO:0000313" key="10">
    <source>
        <dbReference type="Proteomes" id="UP000014139"/>
    </source>
</evidence>
<feature type="domain" description="Membrane transport protein MMPL" evidence="8">
    <location>
        <begin position="389"/>
        <end position="576"/>
    </location>
</feature>
<keyword evidence="6 7" id="KW-0472">Membrane</keyword>
<accession>R1HZT6</accession>
<comment type="caution">
    <text evidence="9">The sequence shown here is derived from an EMBL/GenBank/DDBJ whole genome shotgun (WGS) entry which is preliminary data.</text>
</comment>
<evidence type="ECO:0000256" key="1">
    <source>
        <dbReference type="ARBA" id="ARBA00004651"/>
    </source>
</evidence>
<protein>
    <submittedName>
        <fullName evidence="9">MMPL domain-containing protein</fullName>
    </submittedName>
</protein>
<dbReference type="RefSeq" id="WP_004559429.1">
    <property type="nucleotide sequence ID" value="NZ_AOUO01000592.1"/>
</dbReference>
<evidence type="ECO:0000259" key="8">
    <source>
        <dbReference type="Pfam" id="PF03176"/>
    </source>
</evidence>
<dbReference type="PANTHER" id="PTHR33406">
    <property type="entry name" value="MEMBRANE PROTEIN MJ1562-RELATED"/>
    <property type="match status" value="1"/>
</dbReference>
<feature type="domain" description="Membrane transport protein MMPL" evidence="8">
    <location>
        <begin position="19"/>
        <end position="272"/>
    </location>
</feature>
<evidence type="ECO:0000256" key="5">
    <source>
        <dbReference type="ARBA" id="ARBA00022989"/>
    </source>
</evidence>
<keyword evidence="3" id="KW-1003">Cell membrane</keyword>
<feature type="transmembrane region" description="Helical" evidence="7">
    <location>
        <begin position="538"/>
        <end position="561"/>
    </location>
</feature>
<evidence type="ECO:0000256" key="3">
    <source>
        <dbReference type="ARBA" id="ARBA00022475"/>
    </source>
</evidence>
<feature type="transmembrane region" description="Helical" evidence="7">
    <location>
        <begin position="187"/>
        <end position="210"/>
    </location>
</feature>
<evidence type="ECO:0000256" key="7">
    <source>
        <dbReference type="SAM" id="Phobius"/>
    </source>
</evidence>
<keyword evidence="5 7" id="KW-1133">Transmembrane helix</keyword>
<feature type="transmembrane region" description="Helical" evidence="7">
    <location>
        <begin position="112"/>
        <end position="134"/>
    </location>
</feature>
<feature type="transmembrane region" description="Helical" evidence="7">
    <location>
        <begin position="411"/>
        <end position="429"/>
    </location>
</feature>
<feature type="transmembrane region" description="Helical" evidence="7">
    <location>
        <begin position="216"/>
        <end position="243"/>
    </location>
</feature>
<feature type="transmembrane region" description="Helical" evidence="7">
    <location>
        <begin position="88"/>
        <end position="105"/>
    </location>
</feature>
<organism evidence="9 10">
    <name type="scientific">Amycolatopsis vancoresmycina DSM 44592</name>
    <dbReference type="NCBI Taxonomy" id="1292037"/>
    <lineage>
        <taxon>Bacteria</taxon>
        <taxon>Bacillati</taxon>
        <taxon>Actinomycetota</taxon>
        <taxon>Actinomycetes</taxon>
        <taxon>Pseudonocardiales</taxon>
        <taxon>Pseudonocardiaceae</taxon>
        <taxon>Amycolatopsis</taxon>
    </lineage>
</organism>
<feature type="transmembrane region" description="Helical" evidence="7">
    <location>
        <begin position="509"/>
        <end position="532"/>
    </location>
</feature>
<keyword evidence="10" id="KW-1185">Reference proteome</keyword>
<dbReference type="eggNOG" id="COG2409">
    <property type="taxonomic scope" value="Bacteria"/>
</dbReference>
<feature type="transmembrane region" description="Helical" evidence="7">
    <location>
        <begin position="272"/>
        <end position="291"/>
    </location>
</feature>
<dbReference type="PANTHER" id="PTHR33406:SF6">
    <property type="entry name" value="MEMBRANE PROTEIN YDGH-RELATED"/>
    <property type="match status" value="1"/>
</dbReference>
<gene>
    <name evidence="9" type="ORF">H480_35238</name>
</gene>
<name>R1HZT6_9PSEU</name>
<sequence>VAGGTGRRLTGLAGLAGPVAPPVFSADGKAALVVAPVVAADGFEAGRTVQRMRDVVAAGLPPGLAVQVTGPAGFTADLGAVFSGVDRSLLAVTALLVVAVLVAVYRSPLLPLVVLASAGLALIAASSVVYPLAAKGVLTLSGQGQGILFILVFGACTDYALLFIARYQEELAARPDHRSALKAAFRVAESIVASAGTVVLGLCCLLLSALSSNRGLGPVAAIGIVSALVSSLTFLPAALLLLGRAAFWPRHRRSRGTRWERVARLVGRRPRLVWAGTALVLAGLAAFVPLLRADGVPPADVFLGPSDAVSGQEVLAAHFPGAERSPVVVIAPQERAAEVAARIRAVPGVTAVHPGTGQADGKVELDVSVNVPEAAGPGIVRAAVAGVPGVLVGGQAAIQAEIRDAAERDRVVVIPAVLGVVLLVLVLLLRAVLLPLVLVATVVLSYLATLGAGALVFDDVLHLPGADPSLPLYAFVFLVTLGVDYNIFLMTRAREESFVDGPAAGTAKALTLTGPVITSAGVVLAATFAALAVLPILFMAQIAFLVAFGVLLDTLVVRSLLVPAVAVHLGRWGWWPGRVGRHAC</sequence>
<dbReference type="AlphaFoldDB" id="R1HZT6"/>
<evidence type="ECO:0000256" key="2">
    <source>
        <dbReference type="ARBA" id="ARBA00010157"/>
    </source>
</evidence>
<dbReference type="EMBL" id="AOUO01000592">
    <property type="protein sequence ID" value="EOD63779.1"/>
    <property type="molecule type" value="Genomic_DNA"/>
</dbReference>
<dbReference type="Pfam" id="PF03176">
    <property type="entry name" value="MMPL"/>
    <property type="match status" value="2"/>
</dbReference>
<evidence type="ECO:0000256" key="4">
    <source>
        <dbReference type="ARBA" id="ARBA00022692"/>
    </source>
</evidence>